<dbReference type="Gene3D" id="3.40.50.300">
    <property type="entry name" value="P-loop containing nucleotide triphosphate hydrolases"/>
    <property type="match status" value="1"/>
</dbReference>
<comment type="caution">
    <text evidence="1">The sequence shown here is derived from an EMBL/GenBank/DDBJ whole genome shotgun (WGS) entry which is preliminary data.</text>
</comment>
<dbReference type="EMBL" id="JACJID010000005">
    <property type="protein sequence ID" value="MBA8928999.1"/>
    <property type="molecule type" value="Genomic_DNA"/>
</dbReference>
<dbReference type="InterPro" id="IPR027417">
    <property type="entry name" value="P-loop_NTPase"/>
</dbReference>
<evidence type="ECO:0000313" key="1">
    <source>
        <dbReference type="EMBL" id="MBA8928999.1"/>
    </source>
</evidence>
<proteinExistence type="predicted"/>
<evidence type="ECO:0008006" key="3">
    <source>
        <dbReference type="Google" id="ProtNLM"/>
    </source>
</evidence>
<sequence>MRIIAVDGPSGAGKSSYAATLGLPVVPTDHFATWEDPVAWWPRLVHGVIEPLLRGEPGRYRRMDWSGGVPVLGAEVLVEPTDTLVVEGVSSGRRAASRWLSQLVWVDAPDSLERAVRRDGEASRANLVRWKEFERGWFAVDRTRERADLVLAG</sequence>
<name>A0ABR6BQ14_9PSEU</name>
<reference evidence="1 2" key="1">
    <citation type="submission" date="2020-08" db="EMBL/GenBank/DDBJ databases">
        <title>Genomic Encyclopedia of Archaeal and Bacterial Type Strains, Phase II (KMG-II): from individual species to whole genera.</title>
        <authorList>
            <person name="Goeker M."/>
        </authorList>
    </citation>
    <scope>NUCLEOTIDE SEQUENCE [LARGE SCALE GENOMIC DNA]</scope>
    <source>
        <strain evidence="1 2">DSM 43850</strain>
    </source>
</reference>
<accession>A0ABR6BQ14</accession>
<organism evidence="1 2">
    <name type="scientific">Kutzneria viridogrisea</name>
    <dbReference type="NCBI Taxonomy" id="47990"/>
    <lineage>
        <taxon>Bacteria</taxon>
        <taxon>Bacillati</taxon>
        <taxon>Actinomycetota</taxon>
        <taxon>Actinomycetes</taxon>
        <taxon>Pseudonocardiales</taxon>
        <taxon>Pseudonocardiaceae</taxon>
        <taxon>Kutzneria</taxon>
    </lineage>
</organism>
<dbReference type="SUPFAM" id="SSF52540">
    <property type="entry name" value="P-loop containing nucleoside triphosphate hydrolases"/>
    <property type="match status" value="1"/>
</dbReference>
<evidence type="ECO:0000313" key="2">
    <source>
        <dbReference type="Proteomes" id="UP000517916"/>
    </source>
</evidence>
<keyword evidence="2" id="KW-1185">Reference proteome</keyword>
<gene>
    <name evidence="1" type="ORF">BC739_006217</name>
</gene>
<dbReference type="Proteomes" id="UP000517916">
    <property type="component" value="Unassembled WGS sequence"/>
</dbReference>
<protein>
    <recommendedName>
        <fullName evidence="3">(d)CMP kinase</fullName>
    </recommendedName>
</protein>
<dbReference type="RefSeq" id="WP_182839196.1">
    <property type="nucleotide sequence ID" value="NZ_BAAABQ010000022.1"/>
</dbReference>